<evidence type="ECO:0000313" key="2">
    <source>
        <dbReference type="Proteomes" id="UP000001748"/>
    </source>
</evidence>
<gene>
    <name evidence="1" type="ordered locus">BMEA_A0355</name>
</gene>
<sequence length="48" mass="5124">MALAVNDKIAGKLMGFAQPLRLLVFLQMRNRENPISALAAATGHTSSV</sequence>
<dbReference type="Proteomes" id="UP000001748">
    <property type="component" value="Chromosome I"/>
</dbReference>
<dbReference type="HOGENOM" id="CLU_216243_0_0_5"/>
<organism evidence="1 2">
    <name type="scientific">Brucella melitensis biotype 2 (strain ATCC 23457)</name>
    <dbReference type="NCBI Taxonomy" id="546272"/>
    <lineage>
        <taxon>Bacteria</taxon>
        <taxon>Pseudomonadati</taxon>
        <taxon>Pseudomonadota</taxon>
        <taxon>Alphaproteobacteria</taxon>
        <taxon>Hyphomicrobiales</taxon>
        <taxon>Brucellaceae</taxon>
        <taxon>Brucella/Ochrobactrum group</taxon>
        <taxon>Brucella</taxon>
    </lineage>
</organism>
<dbReference type="KEGG" id="bmi:BMEA_A0355"/>
<name>C0RH34_BRUMB</name>
<protein>
    <submittedName>
        <fullName evidence="1">Uncharacterized protein</fullName>
    </submittedName>
</protein>
<dbReference type="EMBL" id="CP001488">
    <property type="protein sequence ID" value="ACO00142.1"/>
    <property type="molecule type" value="Genomic_DNA"/>
</dbReference>
<reference evidence="2" key="1">
    <citation type="submission" date="2009-03" db="EMBL/GenBank/DDBJ databases">
        <title>Brucella melitensis ATCC 23457 whole genome shotgun sequencing project.</title>
        <authorList>
            <person name="Setubal J.C."/>
            <person name="Boyle S."/>
            <person name="Crasta O.R."/>
            <person name="Gillespie J.J."/>
            <person name="Kenyon R.W."/>
            <person name="Lu J."/>
            <person name="Mane S."/>
            <person name="Nagrani S."/>
            <person name="Shallom J.M."/>
            <person name="Shallom S."/>
            <person name="Shukla M."/>
            <person name="Snyder E.E."/>
            <person name="Sobral B.W."/>
            <person name="Wattam A.R."/>
            <person name="Will R."/>
            <person name="Williams K."/>
            <person name="Yoo H."/>
            <person name="Munk C."/>
            <person name="Tapia R."/>
            <person name="Han C."/>
            <person name="Detter J.C."/>
            <person name="Bruce D."/>
            <person name="Brettin T.S."/>
        </authorList>
    </citation>
    <scope>NUCLEOTIDE SEQUENCE [LARGE SCALE GENOMIC DNA]</scope>
    <source>
        <strain evidence="2">ATCC 23457</strain>
    </source>
</reference>
<dbReference type="AlphaFoldDB" id="C0RH34"/>
<proteinExistence type="predicted"/>
<evidence type="ECO:0000313" key="1">
    <source>
        <dbReference type="EMBL" id="ACO00142.1"/>
    </source>
</evidence>
<accession>C0RH34</accession>